<evidence type="ECO:0000313" key="3">
    <source>
        <dbReference type="Proteomes" id="UP000229334"/>
    </source>
</evidence>
<sequence length="139" mass="15898">MKFLAKKIIASLVLSSFLAIVFFSFTVMWHQPDQAMVNNCPFSSLNQSLCPLNSMAVVIHHLLAYHSFLNIPLNLSLSLLLINLLFFLIGFRLIFFQSKLPLPALPILNQILNVFLFKLIGRREIIRWLALLENSPAFI</sequence>
<comment type="caution">
    <text evidence="2">The sequence shown here is derived from an EMBL/GenBank/DDBJ whole genome shotgun (WGS) entry which is preliminary data.</text>
</comment>
<keyword evidence="1" id="KW-0472">Membrane</keyword>
<organism evidence="2 3">
    <name type="scientific">Candidatus Vogelbacteria bacterium CG22_combo_CG10-13_8_21_14_all_37_9</name>
    <dbReference type="NCBI Taxonomy" id="1975046"/>
    <lineage>
        <taxon>Bacteria</taxon>
        <taxon>Candidatus Vogeliibacteriota</taxon>
    </lineage>
</organism>
<feature type="transmembrane region" description="Helical" evidence="1">
    <location>
        <begin position="51"/>
        <end position="68"/>
    </location>
</feature>
<dbReference type="AlphaFoldDB" id="A0A2H0BMG2"/>
<feature type="transmembrane region" description="Helical" evidence="1">
    <location>
        <begin position="75"/>
        <end position="96"/>
    </location>
</feature>
<gene>
    <name evidence="2" type="ORF">COX02_01420</name>
</gene>
<protein>
    <submittedName>
        <fullName evidence="2">Uncharacterized protein</fullName>
    </submittedName>
</protein>
<feature type="transmembrane region" description="Helical" evidence="1">
    <location>
        <begin position="102"/>
        <end position="120"/>
    </location>
</feature>
<dbReference type="EMBL" id="PCSX01000024">
    <property type="protein sequence ID" value="PIP58210.1"/>
    <property type="molecule type" value="Genomic_DNA"/>
</dbReference>
<keyword evidence="1" id="KW-1133">Transmembrane helix</keyword>
<keyword evidence="1" id="KW-0812">Transmembrane</keyword>
<accession>A0A2H0BMG2</accession>
<reference evidence="2 3" key="1">
    <citation type="submission" date="2017-09" db="EMBL/GenBank/DDBJ databases">
        <title>Depth-based differentiation of microbial function through sediment-hosted aquifers and enrichment of novel symbionts in the deep terrestrial subsurface.</title>
        <authorList>
            <person name="Probst A.J."/>
            <person name="Ladd B."/>
            <person name="Jarett J.K."/>
            <person name="Geller-Mcgrath D.E."/>
            <person name="Sieber C.M."/>
            <person name="Emerson J.B."/>
            <person name="Anantharaman K."/>
            <person name="Thomas B.C."/>
            <person name="Malmstrom R."/>
            <person name="Stieglmeier M."/>
            <person name="Klingl A."/>
            <person name="Woyke T."/>
            <person name="Ryan C.M."/>
            <person name="Banfield J.F."/>
        </authorList>
    </citation>
    <scope>NUCLEOTIDE SEQUENCE [LARGE SCALE GENOMIC DNA]</scope>
    <source>
        <strain evidence="2">CG22_combo_CG10-13_8_21_14_all_37_9</strain>
    </source>
</reference>
<dbReference type="Proteomes" id="UP000229334">
    <property type="component" value="Unassembled WGS sequence"/>
</dbReference>
<feature type="transmembrane region" description="Helical" evidence="1">
    <location>
        <begin position="12"/>
        <end position="31"/>
    </location>
</feature>
<evidence type="ECO:0000313" key="2">
    <source>
        <dbReference type="EMBL" id="PIP58210.1"/>
    </source>
</evidence>
<proteinExistence type="predicted"/>
<name>A0A2H0BMG2_9BACT</name>
<evidence type="ECO:0000256" key="1">
    <source>
        <dbReference type="SAM" id="Phobius"/>
    </source>
</evidence>